<organism evidence="2 3">
    <name type="scientific">Streptomyces evansiae</name>
    <dbReference type="NCBI Taxonomy" id="3075535"/>
    <lineage>
        <taxon>Bacteria</taxon>
        <taxon>Bacillati</taxon>
        <taxon>Actinomycetota</taxon>
        <taxon>Actinomycetes</taxon>
        <taxon>Kitasatosporales</taxon>
        <taxon>Streptomycetaceae</taxon>
        <taxon>Streptomyces</taxon>
    </lineage>
</organism>
<evidence type="ECO:0000313" key="2">
    <source>
        <dbReference type="EMBL" id="MDT0416103.1"/>
    </source>
</evidence>
<dbReference type="Proteomes" id="UP001183607">
    <property type="component" value="Unassembled WGS sequence"/>
</dbReference>
<dbReference type="RefSeq" id="WP_311676975.1">
    <property type="nucleotide sequence ID" value="NZ_JAVRER010000013.1"/>
</dbReference>
<feature type="compositionally biased region" description="Basic and acidic residues" evidence="1">
    <location>
        <begin position="920"/>
        <end position="929"/>
    </location>
</feature>
<feature type="compositionally biased region" description="Basic and acidic residues" evidence="1">
    <location>
        <begin position="160"/>
        <end position="171"/>
    </location>
</feature>
<comment type="caution">
    <text evidence="2">The sequence shown here is derived from an EMBL/GenBank/DDBJ whole genome shotgun (WGS) entry which is preliminary data.</text>
</comment>
<dbReference type="InterPro" id="IPR025447">
    <property type="entry name" value="DUF4192"/>
</dbReference>
<feature type="region of interest" description="Disordered" evidence="1">
    <location>
        <begin position="1"/>
        <end position="174"/>
    </location>
</feature>
<sequence length="929" mass="97530">MTHRNDASDSSAVPFTERTTDLTEQSATPLEGPPASAPAGPPNGPDARDASPPEPRDAAQDRSSRAARDQSSDAAEDQAPDMGQGRSSAVAQGHPALQDHPSDPDQPQPPAPAAETDLSGPSPVRHPPAPEPDVVIPAQRTGGDSPASPPQNPRVPAQRRSPENDPSHQWDEPIPFAASNVAPAAFLPEADSPEKKPKGLPQRHAISLKSIADLADSLPYLLGYVPGNSVVLLALHGARGRLGRRTAVRIPDDPAQWPQTAERAATMLLSFAGDAPDGGAAAFLRKRRGGSLPDGVVAFLFQEPEEARPGAVPPPGAAELRERLRPLAQDIRVACGRFDVPVVEALCVSTGRSWSYVTPLEEQEPAGSALLPAGSSVLAATSVYEGMPIPLPAAVLESRLLPWCTAAARAQERVLDLVALDLLPQILSSRENLLKIRRGTIGLLDNVLTRFATAPVPPDPLEADLADDEALTHEEAARLVIGLQDREARDEAASFLAFPDAARRLWRALARRCVRSYKEHAAAPLSLVGWTAWALADESEARLALHLALAVDPHYVFAALLDQAFDKGVEPDEIRQQLRGRAGRPAARRSAAGPAAACDSARATGTESATAGEREARASQSVEGTPEGGRGGETTERRAVGGRRRTGSGARKGSAARTDSAARPATRRRDAGRPGGVAPGGSGGKAMKRREGGARESYARARRRLAVSPPGCEGARSPERANSQERENLPEREREQERKRDQRGRKVGMPGASDHRAAVDRSPLTGRERPDPEPSDASLRALEEGREVEATQPMDRIESPVTSGGPSAEVSGRDASAQDTAARGSEGPGPGMDQGRKKAPVPDSGGKSRKKTMGAGSGRERPEGARADSERPSQKTPGSGPGHGGHDAPLTGTELGDHSAPAGRAESGPAETLTDAQPGGDHRSANGAE</sequence>
<feature type="compositionally biased region" description="Basic and acidic residues" evidence="1">
    <location>
        <begin position="46"/>
        <end position="71"/>
    </location>
</feature>
<evidence type="ECO:0000313" key="3">
    <source>
        <dbReference type="Proteomes" id="UP001183607"/>
    </source>
</evidence>
<feature type="compositionally biased region" description="Basic and acidic residues" evidence="1">
    <location>
        <begin position="858"/>
        <end position="873"/>
    </location>
</feature>
<feature type="compositionally biased region" description="Low complexity" evidence="1">
    <location>
        <begin position="579"/>
        <end position="603"/>
    </location>
</feature>
<feature type="compositionally biased region" description="Gly residues" evidence="1">
    <location>
        <begin position="673"/>
        <end position="684"/>
    </location>
</feature>
<name>A0ABD5E402_9ACTN</name>
<feature type="compositionally biased region" description="Low complexity" evidence="1">
    <location>
        <begin position="647"/>
        <end position="657"/>
    </location>
</feature>
<proteinExistence type="predicted"/>
<dbReference type="Pfam" id="PF13830">
    <property type="entry name" value="DUF4192"/>
    <property type="match status" value="1"/>
</dbReference>
<feature type="region of interest" description="Disordered" evidence="1">
    <location>
        <begin position="578"/>
        <end position="929"/>
    </location>
</feature>
<accession>A0ABD5E402</accession>
<feature type="compositionally biased region" description="Basic and acidic residues" evidence="1">
    <location>
        <begin position="689"/>
        <end position="699"/>
    </location>
</feature>
<dbReference type="EMBL" id="JAVRER010000013">
    <property type="protein sequence ID" value="MDT0416103.1"/>
    <property type="molecule type" value="Genomic_DNA"/>
</dbReference>
<feature type="compositionally biased region" description="Basic and acidic residues" evidence="1">
    <location>
        <begin position="716"/>
        <end position="740"/>
    </location>
</feature>
<reference evidence="3" key="1">
    <citation type="submission" date="2023-07" db="EMBL/GenBank/DDBJ databases">
        <title>30 novel species of actinomycetes from the DSMZ collection.</title>
        <authorList>
            <person name="Nouioui I."/>
        </authorList>
    </citation>
    <scope>NUCLEOTIDE SEQUENCE [LARGE SCALE GENOMIC DNA]</scope>
    <source>
        <strain evidence="3">DSM 41982</strain>
    </source>
</reference>
<gene>
    <name evidence="2" type="ORF">RM574_11440</name>
</gene>
<dbReference type="AlphaFoldDB" id="A0ABD5E402"/>
<protein>
    <submittedName>
        <fullName evidence="2">DUF4192 family protein</fullName>
    </submittedName>
</protein>
<evidence type="ECO:0000256" key="1">
    <source>
        <dbReference type="SAM" id="MobiDB-lite"/>
    </source>
</evidence>
<feature type="compositionally biased region" description="Pro residues" evidence="1">
    <location>
        <begin position="31"/>
        <end position="44"/>
    </location>
</feature>